<evidence type="ECO:0000256" key="4">
    <source>
        <dbReference type="ARBA" id="ARBA00007837"/>
    </source>
</evidence>
<keyword evidence="7" id="KW-0808">Transferase</keyword>
<sequence>MFETLRALFRRPRPLHVADADVAERIGADFRRRHTNFRLLLTACTRLLSILGDMERAATDGRVFGMTFLRAGSTALVVNGFRMIKHLEAIAPQCAARLKPRLQEVGVRVEEVLGRRNPPVCGQLVADLSQVEADMADLVGARLAELGEVKNRLGLPVPEGFVIGACAYELFAGQPGLREEIARRTQAVYDVTGASATDSDAPPMLYGPDAATLAALSREAQALVMAAPLPPELEDAVTRACAELSKGSGCTRVCLLPCSLGEGQGFTGVYPAQFGVPCHEVLAAYRRALAGKYSVQAMRRRLISGIPDIDVAMCVGVLAVPGGVEDWLPECREDGLRGAEGERLRGVCRSTAPEAAARSAGLGPADAAELLDLARRLERGLGAPALFEWVKEPGGHMQVLRCGPLPPPDEDEPTPTPAGARVRSHMEGTPVHARLLELLELLSPLTLPPPEDPGFRAAACRTLRDVGRIAHQRGVEAMFDFGRAQQNFPERQAKQLWANGSAMQWWIINLEDAFSAPPEGKFIRLEHIDSPPFQAVWEGISAFPWAGPPPVDARGFLSIMYESTTNPEITITGDFDFGVQNHILLSKSYVSLSSRFGYHFVTIEALVGDRARENFVSFQFRGGAAEFTRRARRIAFVSDLLSGFGFSMETKDDALIARVEGLSTDEFMDRLRILGYLIIHTRQLDMIMRIPAQVRLHREKILREVDEMLSRRRKG</sequence>
<dbReference type="SUPFAM" id="SSF56059">
    <property type="entry name" value="Glutathione synthetase ATP-binding domain-like"/>
    <property type="match status" value="1"/>
</dbReference>
<dbReference type="GO" id="GO:0006094">
    <property type="term" value="P:gluconeogenesis"/>
    <property type="evidence" value="ECO:0007669"/>
    <property type="project" value="UniProtKB-UniPathway"/>
</dbReference>
<keyword evidence="10 16" id="KW-0418">Kinase</keyword>
<evidence type="ECO:0000256" key="1">
    <source>
        <dbReference type="ARBA" id="ARBA00001946"/>
    </source>
</evidence>
<comment type="cofactor">
    <cofactor evidence="1">
        <name>Mg(2+)</name>
        <dbReference type="ChEBI" id="CHEBI:18420"/>
    </cofactor>
</comment>
<dbReference type="GO" id="GO:0005524">
    <property type="term" value="F:ATP binding"/>
    <property type="evidence" value="ECO:0007669"/>
    <property type="project" value="UniProtKB-KW"/>
</dbReference>
<evidence type="ECO:0000256" key="10">
    <source>
        <dbReference type="ARBA" id="ARBA00022777"/>
    </source>
</evidence>
<dbReference type="Proteomes" id="UP000198324">
    <property type="component" value="Unassembled WGS sequence"/>
</dbReference>
<comment type="similarity">
    <text evidence="4">Belongs to the PEP-utilizing enzyme family.</text>
</comment>
<evidence type="ECO:0000256" key="14">
    <source>
        <dbReference type="ARBA" id="ARBA00047700"/>
    </source>
</evidence>
<evidence type="ECO:0000313" key="17">
    <source>
        <dbReference type="Proteomes" id="UP000198324"/>
    </source>
</evidence>
<keyword evidence="16" id="KW-0670">Pyruvate</keyword>
<protein>
    <recommendedName>
        <fullName evidence="6">Phosphoenolpyruvate synthase</fullName>
        <ecNumber evidence="5">2.7.9.2</ecNumber>
    </recommendedName>
    <alternativeName>
        <fullName evidence="13">Pyruvate, water dikinase</fullName>
    </alternativeName>
</protein>
<keyword evidence="12" id="KW-0460">Magnesium</keyword>
<dbReference type="GO" id="GO:0046872">
    <property type="term" value="F:metal ion binding"/>
    <property type="evidence" value="ECO:0007669"/>
    <property type="project" value="UniProtKB-KW"/>
</dbReference>
<name>A0A239CA16_9BACT</name>
<dbReference type="PANTHER" id="PTHR43030:SF1">
    <property type="entry name" value="PHOSPHOENOLPYRUVATE SYNTHASE"/>
    <property type="match status" value="1"/>
</dbReference>
<dbReference type="RefSeq" id="WP_089275221.1">
    <property type="nucleotide sequence ID" value="NZ_FZOC01000007.1"/>
</dbReference>
<dbReference type="Pfam" id="PF01326">
    <property type="entry name" value="PPDK_N"/>
    <property type="match status" value="1"/>
</dbReference>
<evidence type="ECO:0000256" key="11">
    <source>
        <dbReference type="ARBA" id="ARBA00022840"/>
    </source>
</evidence>
<keyword evidence="17" id="KW-1185">Reference proteome</keyword>
<evidence type="ECO:0000256" key="8">
    <source>
        <dbReference type="ARBA" id="ARBA00022723"/>
    </source>
</evidence>
<comment type="pathway">
    <text evidence="3">Carbohydrate biosynthesis; gluconeogenesis.</text>
</comment>
<evidence type="ECO:0000256" key="9">
    <source>
        <dbReference type="ARBA" id="ARBA00022741"/>
    </source>
</evidence>
<comment type="catalytic activity">
    <reaction evidence="14">
        <text>pyruvate + ATP + H2O = phosphoenolpyruvate + AMP + phosphate + 2 H(+)</text>
        <dbReference type="Rhea" id="RHEA:11364"/>
        <dbReference type="ChEBI" id="CHEBI:15361"/>
        <dbReference type="ChEBI" id="CHEBI:15377"/>
        <dbReference type="ChEBI" id="CHEBI:15378"/>
        <dbReference type="ChEBI" id="CHEBI:30616"/>
        <dbReference type="ChEBI" id="CHEBI:43474"/>
        <dbReference type="ChEBI" id="CHEBI:58702"/>
        <dbReference type="ChEBI" id="CHEBI:456215"/>
        <dbReference type="EC" id="2.7.9.2"/>
    </reaction>
</comment>
<comment type="function">
    <text evidence="2">Catalyzes the phosphorylation of pyruvate to phosphoenolpyruvate.</text>
</comment>
<dbReference type="GO" id="GO:0008986">
    <property type="term" value="F:pyruvate, water dikinase activity"/>
    <property type="evidence" value="ECO:0007669"/>
    <property type="project" value="UniProtKB-EC"/>
</dbReference>
<feature type="domain" description="Pyruvate phosphate dikinase AMP/ATP-binding" evidence="15">
    <location>
        <begin position="137"/>
        <end position="320"/>
    </location>
</feature>
<evidence type="ECO:0000313" key="16">
    <source>
        <dbReference type="EMBL" id="SNS16940.1"/>
    </source>
</evidence>
<dbReference type="PANTHER" id="PTHR43030">
    <property type="entry name" value="PHOSPHOENOLPYRUVATE SYNTHASE"/>
    <property type="match status" value="1"/>
</dbReference>
<reference evidence="16 17" key="1">
    <citation type="submission" date="2017-06" db="EMBL/GenBank/DDBJ databases">
        <authorList>
            <person name="Kim H.J."/>
            <person name="Triplett B.A."/>
        </authorList>
    </citation>
    <scope>NUCLEOTIDE SEQUENCE [LARGE SCALE GENOMIC DNA]</scope>
    <source>
        <strain evidence="16 17">DSM 13116</strain>
    </source>
</reference>
<evidence type="ECO:0000256" key="13">
    <source>
        <dbReference type="ARBA" id="ARBA00033470"/>
    </source>
</evidence>
<keyword evidence="9" id="KW-0547">Nucleotide-binding</keyword>
<accession>A0A239CA16</accession>
<organism evidence="16 17">
    <name type="scientific">Humidesulfovibrio mexicanus</name>
    <dbReference type="NCBI Taxonomy" id="147047"/>
    <lineage>
        <taxon>Bacteria</taxon>
        <taxon>Pseudomonadati</taxon>
        <taxon>Thermodesulfobacteriota</taxon>
        <taxon>Desulfovibrionia</taxon>
        <taxon>Desulfovibrionales</taxon>
        <taxon>Desulfovibrionaceae</taxon>
        <taxon>Humidesulfovibrio</taxon>
    </lineage>
</organism>
<dbReference type="AlphaFoldDB" id="A0A239CA16"/>
<dbReference type="InterPro" id="IPR006319">
    <property type="entry name" value="PEP_synth"/>
</dbReference>
<evidence type="ECO:0000256" key="7">
    <source>
        <dbReference type="ARBA" id="ARBA00022679"/>
    </source>
</evidence>
<dbReference type="InterPro" id="IPR002192">
    <property type="entry name" value="PPDK_AMP/ATP-bd"/>
</dbReference>
<keyword evidence="8" id="KW-0479">Metal-binding</keyword>
<evidence type="ECO:0000256" key="6">
    <source>
        <dbReference type="ARBA" id="ARBA00021623"/>
    </source>
</evidence>
<dbReference type="InterPro" id="IPR013815">
    <property type="entry name" value="ATP_grasp_subdomain_1"/>
</dbReference>
<gene>
    <name evidence="16" type="ORF">SAMN04488503_3031</name>
</gene>
<dbReference type="EMBL" id="FZOC01000007">
    <property type="protein sequence ID" value="SNS16940.1"/>
    <property type="molecule type" value="Genomic_DNA"/>
</dbReference>
<dbReference type="Gene3D" id="3.30.1490.20">
    <property type="entry name" value="ATP-grasp fold, A domain"/>
    <property type="match status" value="1"/>
</dbReference>
<evidence type="ECO:0000256" key="2">
    <source>
        <dbReference type="ARBA" id="ARBA00002988"/>
    </source>
</evidence>
<keyword evidence="11" id="KW-0067">ATP-binding</keyword>
<dbReference type="UniPathway" id="UPA00138"/>
<proteinExistence type="inferred from homology"/>
<evidence type="ECO:0000256" key="5">
    <source>
        <dbReference type="ARBA" id="ARBA00011996"/>
    </source>
</evidence>
<evidence type="ECO:0000259" key="15">
    <source>
        <dbReference type="Pfam" id="PF01326"/>
    </source>
</evidence>
<dbReference type="EC" id="2.7.9.2" evidence="5"/>
<evidence type="ECO:0000256" key="12">
    <source>
        <dbReference type="ARBA" id="ARBA00022842"/>
    </source>
</evidence>
<evidence type="ECO:0000256" key="3">
    <source>
        <dbReference type="ARBA" id="ARBA00004742"/>
    </source>
</evidence>
<dbReference type="OrthoDB" id="9760711at2"/>